<keyword evidence="3" id="KW-1185">Reference proteome</keyword>
<dbReference type="EMBL" id="PRDS01000001">
    <property type="protein sequence ID" value="PPB82476.1"/>
    <property type="molecule type" value="Genomic_DNA"/>
</dbReference>
<dbReference type="InterPro" id="IPR036844">
    <property type="entry name" value="Hint_dom_sf"/>
</dbReference>
<accession>A0A2S5JLT7</accession>
<organism evidence="2 3">
    <name type="scientific">Albidovulum inexpectatum</name>
    <dbReference type="NCBI Taxonomy" id="196587"/>
    <lineage>
        <taxon>Bacteria</taxon>
        <taxon>Pseudomonadati</taxon>
        <taxon>Pseudomonadota</taxon>
        <taxon>Alphaproteobacteria</taxon>
        <taxon>Rhodobacterales</taxon>
        <taxon>Paracoccaceae</taxon>
        <taxon>Albidovulum</taxon>
    </lineage>
</organism>
<reference evidence="2 3" key="1">
    <citation type="submission" date="2018-01" db="EMBL/GenBank/DDBJ databases">
        <title>Genomic Encyclopedia of Archaeal and Bacterial Type Strains, Phase II (KMG-II): from individual species to whole genera.</title>
        <authorList>
            <person name="Goeker M."/>
        </authorList>
    </citation>
    <scope>NUCLEOTIDE SEQUENCE [LARGE SCALE GENOMIC DNA]</scope>
    <source>
        <strain evidence="2 3">DSM 12048</strain>
    </source>
</reference>
<gene>
    <name evidence="2" type="ORF">LV82_00410</name>
</gene>
<dbReference type="InterPro" id="IPR028992">
    <property type="entry name" value="Hedgehog/Intein_dom"/>
</dbReference>
<sequence length="199" mass="21595">MPTNYLDQFYQLDPAFPPPPGTAVAFVKLTLTDQNDDDDLDRFNGDSLDGIDITRSWPGDTVTINVPGIGNITYTGTTFYLADGRRFFTPTDGQVLRNGTFVSSTYVTTQGPLLVSQLGPPCFTAGTLIDTPAGPVPVEDLRPGDMVMTLDHGARPLHWVGRRTVAGSGKFAPITIEPGIFDNDIPLVVSPEHRILYRG</sequence>
<proteinExistence type="predicted"/>
<dbReference type="Gene3D" id="2.170.16.10">
    <property type="entry name" value="Hedgehog/Intein (Hint) domain"/>
    <property type="match status" value="1"/>
</dbReference>
<evidence type="ECO:0000313" key="3">
    <source>
        <dbReference type="Proteomes" id="UP000239736"/>
    </source>
</evidence>
<evidence type="ECO:0000259" key="1">
    <source>
        <dbReference type="Pfam" id="PF13403"/>
    </source>
</evidence>
<dbReference type="SUPFAM" id="SSF51294">
    <property type="entry name" value="Hedgehog/intein (Hint) domain"/>
    <property type="match status" value="1"/>
</dbReference>
<comment type="caution">
    <text evidence="2">The sequence shown here is derived from an EMBL/GenBank/DDBJ whole genome shotgun (WGS) entry which is preliminary data.</text>
</comment>
<feature type="domain" description="Hedgehog/Intein (Hint)" evidence="1">
    <location>
        <begin position="121"/>
        <end position="198"/>
    </location>
</feature>
<evidence type="ECO:0000313" key="2">
    <source>
        <dbReference type="EMBL" id="PPB82476.1"/>
    </source>
</evidence>
<name>A0A2S5JLT7_9RHOB</name>
<dbReference type="AlphaFoldDB" id="A0A2S5JLT7"/>
<protein>
    <submittedName>
        <fullName evidence="2">Hint domain-containing protein</fullName>
    </submittedName>
</protein>
<dbReference type="Pfam" id="PF13403">
    <property type="entry name" value="Hint_2"/>
    <property type="match status" value="1"/>
</dbReference>
<dbReference type="Proteomes" id="UP000239736">
    <property type="component" value="Unassembled WGS sequence"/>
</dbReference>
<dbReference type="OrthoDB" id="6305173at2"/>